<organism evidence="1 2">
    <name type="scientific">Anaerocolumna chitinilytica</name>
    <dbReference type="NCBI Taxonomy" id="1727145"/>
    <lineage>
        <taxon>Bacteria</taxon>
        <taxon>Bacillati</taxon>
        <taxon>Bacillota</taxon>
        <taxon>Clostridia</taxon>
        <taxon>Lachnospirales</taxon>
        <taxon>Lachnospiraceae</taxon>
        <taxon>Anaerocolumna</taxon>
    </lineage>
</organism>
<accession>A0A7I8DR48</accession>
<gene>
    <name evidence="1" type="ORF">bsdcttw_26360</name>
</gene>
<protein>
    <submittedName>
        <fullName evidence="1">Uncharacterized protein</fullName>
    </submittedName>
</protein>
<evidence type="ECO:0000313" key="2">
    <source>
        <dbReference type="Proteomes" id="UP000515703"/>
    </source>
</evidence>
<evidence type="ECO:0000313" key="1">
    <source>
        <dbReference type="EMBL" id="BCJ99595.1"/>
    </source>
</evidence>
<reference evidence="1 2" key="2">
    <citation type="submission" date="2020-08" db="EMBL/GenBank/DDBJ databases">
        <authorList>
            <person name="Ueki A."/>
            <person name="Tonouchi A."/>
        </authorList>
    </citation>
    <scope>NUCLEOTIDE SEQUENCE [LARGE SCALE GENOMIC DNA]</scope>
    <source>
        <strain evidence="1 2">CTTW</strain>
    </source>
</reference>
<dbReference type="EMBL" id="AP023368">
    <property type="protein sequence ID" value="BCJ99595.1"/>
    <property type="molecule type" value="Genomic_DNA"/>
</dbReference>
<dbReference type="Proteomes" id="UP000515703">
    <property type="component" value="Chromosome"/>
</dbReference>
<reference evidence="1 2" key="1">
    <citation type="submission" date="2020-08" db="EMBL/GenBank/DDBJ databases">
        <title>Draft genome sequencing of an Anaerocolumna strain isolated from anoxic soil subjected to BSD treatment.</title>
        <authorList>
            <person name="Uek A."/>
            <person name="Tonouchi A."/>
        </authorList>
    </citation>
    <scope>NUCLEOTIDE SEQUENCE [LARGE SCALE GENOMIC DNA]</scope>
    <source>
        <strain evidence="1 2">CTTW</strain>
    </source>
</reference>
<dbReference type="KEGG" id="acht:bsdcttw_26360"/>
<sequence>MRKTLPDVASYLKEIIVPVSQEAYAINPVYANVALEENIRYGVVAFRAFLVRLYDVLYAIGDVYDNSKKVAHEYENRITLSVYYPFLHNVSTLLMNIGYHGKSGDEESLICGYNIFNSKLPVSKNLECLQFLMSCGICFEGIDINEKKQILSDIKTIKITYPDNPTMLTGLKIMAIAELDHGTLINQDVFLRCDYRVLKKDETDVLSIVQETIKTLSFEVQDFILLLHQRYLGKGLTCIVEVKGFHIYIKYCYKRKDIWGINASLRNGYHINVKATKTHEYMDTINKFSPILQELIAKGYGCGRKREIGHCDGGCRGMPISLDDSVLEIRDDIQTWFDKEVSCL</sequence>
<proteinExistence type="predicted"/>
<dbReference type="RefSeq" id="WP_185255348.1">
    <property type="nucleotide sequence ID" value="NZ_AP023368.1"/>
</dbReference>
<dbReference type="AlphaFoldDB" id="A0A7I8DR48"/>
<name>A0A7I8DR48_9FIRM</name>
<keyword evidence="2" id="KW-1185">Reference proteome</keyword>